<dbReference type="OMA" id="YTHFKDD"/>
<feature type="region of interest" description="Disordered" evidence="1">
    <location>
        <begin position="632"/>
        <end position="718"/>
    </location>
</feature>
<evidence type="ECO:0000256" key="2">
    <source>
        <dbReference type="SAM" id="Phobius"/>
    </source>
</evidence>
<gene>
    <name evidence="4" type="ORF">B7463_g4701</name>
</gene>
<evidence type="ECO:0000259" key="3">
    <source>
        <dbReference type="SMART" id="SM00563"/>
    </source>
</evidence>
<dbReference type="CDD" id="cd07992">
    <property type="entry name" value="LPLAT_AAK14816-like"/>
    <property type="match status" value="1"/>
</dbReference>
<feature type="compositionally biased region" description="Acidic residues" evidence="1">
    <location>
        <begin position="764"/>
        <end position="773"/>
    </location>
</feature>
<keyword evidence="5" id="KW-1185">Reference proteome</keyword>
<proteinExistence type="predicted"/>
<feature type="non-terminal residue" evidence="4">
    <location>
        <position position="779"/>
    </location>
</feature>
<comment type="caution">
    <text evidence="4">The sequence shown here is derived from an EMBL/GenBank/DDBJ whole genome shotgun (WGS) entry which is preliminary data.</text>
</comment>
<feature type="compositionally biased region" description="Low complexity" evidence="1">
    <location>
        <begin position="649"/>
        <end position="660"/>
    </location>
</feature>
<dbReference type="GO" id="GO:0008654">
    <property type="term" value="P:phospholipid biosynthetic process"/>
    <property type="evidence" value="ECO:0007669"/>
    <property type="project" value="TreeGrafter"/>
</dbReference>
<keyword evidence="2" id="KW-0812">Transmembrane</keyword>
<protein>
    <recommendedName>
        <fullName evidence="3">Phospholipid/glycerol acyltransferase domain-containing protein</fullName>
    </recommendedName>
</protein>
<organism evidence="4 5">
    <name type="scientific">Scytalidium lignicola</name>
    <name type="common">Hyphomycete</name>
    <dbReference type="NCBI Taxonomy" id="5539"/>
    <lineage>
        <taxon>Eukaryota</taxon>
        <taxon>Fungi</taxon>
        <taxon>Dikarya</taxon>
        <taxon>Ascomycota</taxon>
        <taxon>Pezizomycotina</taxon>
        <taxon>Leotiomycetes</taxon>
        <taxon>Leotiomycetes incertae sedis</taxon>
        <taxon>Scytalidium</taxon>
    </lineage>
</organism>
<dbReference type="InterPro" id="IPR052744">
    <property type="entry name" value="GPAT/DAPAT"/>
</dbReference>
<feature type="compositionally biased region" description="Polar residues" evidence="1">
    <location>
        <begin position="661"/>
        <end position="689"/>
    </location>
</feature>
<sequence>MSTKKAEEKKAEDEKPQQVHEHMPHRRSGKDLYPMSNFTYDILLWTFSILVDLFFREVHPRGAWKVPRRGPVIFVAAPHANQFVDPLILMRILRNECHRRLSILTAAKSMDRWLIGWFARKVGAVPVSRAMDMVKPATGTIYLPDPVNDPLLIRGIGTKFDGKEMQIGGLLVLPTMNGTAANSEVVEVISAEELRLKKPFKGAAAMRQLTGRDDIDEDGKIINKDIKGTREGFQGSKFKTAPKVDQTDVYDAVFACLSSGGAVGIFPEGGSHDRPELLPLKAGVAIMALGSLAANPDSGLKIVPCGMNYFHAHKFRSRAVIEFGSPIEVPKELVELYRKGERREAVGQLLETIYQALLAVTVTSPDFDTLMVIQAARRLYNPTGKKLPLPVVVELNRRLVKGYTHYKDDPRIVSLKEAVSQYNKQLRYLNLRDHQVEYAKFSIPKVVFTLIYRVLKISILSIGVLPGLILFAPVFIATKVISKKKSAEALAASTVKLQGRDVIATWKLLVSLAFAPLLYNFYTILLTYWTYRNRVQGFVPDWVPLWGVMIFGYIFFPAITYTALRFGEVGMDILKSLRPLMLSLNPSSNNTIHKLRKRRQELSAQVTELINTLGPEMFPDFDHTRIVADPFTNDSITPTTPTHRDFQRVDSGLSGVSSDGEQSPQSPRLYRSSTSMDGSNLPRNESFHNIGNIGLFATRPSSRNRSRSSSGGGAFGSAGFPIQGFSTLDSTSSFDEVTMKIRGAMKERGRMRRRNSEKINREEEMSDENDSDNEERKNL</sequence>
<evidence type="ECO:0000313" key="5">
    <source>
        <dbReference type="Proteomes" id="UP000258309"/>
    </source>
</evidence>
<dbReference type="SMART" id="SM00563">
    <property type="entry name" value="PlsC"/>
    <property type="match status" value="1"/>
</dbReference>
<feature type="domain" description="Phospholipid/glycerol acyltransferase" evidence="3">
    <location>
        <begin position="73"/>
        <end position="310"/>
    </location>
</feature>
<keyword evidence="2" id="KW-0472">Membrane</keyword>
<keyword evidence="2" id="KW-1133">Transmembrane helix</keyword>
<dbReference type="AlphaFoldDB" id="A0A3E2HE41"/>
<dbReference type="SUPFAM" id="SSF69593">
    <property type="entry name" value="Glycerol-3-phosphate (1)-acyltransferase"/>
    <property type="match status" value="2"/>
</dbReference>
<feature type="compositionally biased region" description="Polar residues" evidence="1">
    <location>
        <begin position="632"/>
        <end position="641"/>
    </location>
</feature>
<feature type="compositionally biased region" description="Low complexity" evidence="1">
    <location>
        <begin position="699"/>
        <end position="709"/>
    </location>
</feature>
<dbReference type="InterPro" id="IPR002123">
    <property type="entry name" value="Plipid/glycerol_acylTrfase"/>
</dbReference>
<dbReference type="STRING" id="5539.A0A3E2HE41"/>
<dbReference type="PANTHER" id="PTHR31605:SF0">
    <property type="entry name" value="GLYCEROL-3-PHOSPHATE O-ACYLTRANSFERASE 1"/>
    <property type="match status" value="1"/>
</dbReference>
<name>A0A3E2HE41_SCYLI</name>
<evidence type="ECO:0000256" key="1">
    <source>
        <dbReference type="SAM" id="MobiDB-lite"/>
    </source>
</evidence>
<evidence type="ECO:0000313" key="4">
    <source>
        <dbReference type="EMBL" id="RFU31674.1"/>
    </source>
</evidence>
<reference evidence="4 5" key="1">
    <citation type="submission" date="2018-05" db="EMBL/GenBank/DDBJ databases">
        <title>Draft genome sequence of Scytalidium lignicola DSM 105466, a ubiquitous saprotrophic fungus.</title>
        <authorList>
            <person name="Buettner E."/>
            <person name="Gebauer A.M."/>
            <person name="Hofrichter M."/>
            <person name="Liers C."/>
            <person name="Kellner H."/>
        </authorList>
    </citation>
    <scope>NUCLEOTIDE SEQUENCE [LARGE SCALE GENOMIC DNA]</scope>
    <source>
        <strain evidence="4 5">DSM 105466</strain>
    </source>
</reference>
<feature type="compositionally biased region" description="Basic and acidic residues" evidence="1">
    <location>
        <begin position="1"/>
        <end position="22"/>
    </location>
</feature>
<dbReference type="OrthoDB" id="2427554at2759"/>
<feature type="transmembrane region" description="Helical" evidence="2">
    <location>
        <begin position="450"/>
        <end position="476"/>
    </location>
</feature>
<dbReference type="PANTHER" id="PTHR31605">
    <property type="entry name" value="GLYCEROL-3-PHOSPHATE O-ACYLTRANSFERASE 1"/>
    <property type="match status" value="1"/>
</dbReference>
<feature type="transmembrane region" description="Helical" evidence="2">
    <location>
        <begin position="508"/>
        <end position="531"/>
    </location>
</feature>
<dbReference type="Pfam" id="PF01553">
    <property type="entry name" value="Acyltransferase"/>
    <property type="match status" value="2"/>
</dbReference>
<accession>A0A3E2HE41</accession>
<dbReference type="Proteomes" id="UP000258309">
    <property type="component" value="Unassembled WGS sequence"/>
</dbReference>
<dbReference type="EMBL" id="NCSJ02000071">
    <property type="protein sequence ID" value="RFU31674.1"/>
    <property type="molecule type" value="Genomic_DNA"/>
</dbReference>
<dbReference type="GO" id="GO:0016287">
    <property type="term" value="F:glycerone-phosphate O-acyltransferase activity"/>
    <property type="evidence" value="ECO:0007669"/>
    <property type="project" value="TreeGrafter"/>
</dbReference>
<feature type="compositionally biased region" description="Basic and acidic residues" evidence="1">
    <location>
        <begin position="745"/>
        <end position="763"/>
    </location>
</feature>
<feature type="transmembrane region" description="Helical" evidence="2">
    <location>
        <begin position="543"/>
        <end position="564"/>
    </location>
</feature>
<feature type="region of interest" description="Disordered" evidence="1">
    <location>
        <begin position="745"/>
        <end position="779"/>
    </location>
</feature>
<dbReference type="GO" id="GO:0004366">
    <property type="term" value="F:glycerol-3-phosphate O-acyltransferase activity"/>
    <property type="evidence" value="ECO:0007669"/>
    <property type="project" value="TreeGrafter"/>
</dbReference>
<feature type="non-terminal residue" evidence="4">
    <location>
        <position position="1"/>
    </location>
</feature>
<feature type="region of interest" description="Disordered" evidence="1">
    <location>
        <begin position="1"/>
        <end position="28"/>
    </location>
</feature>